<dbReference type="PANTHER" id="PTHR46656">
    <property type="entry name" value="PUTATIVE-RELATED"/>
    <property type="match status" value="1"/>
</dbReference>
<reference evidence="1" key="1">
    <citation type="submission" date="2018-05" db="EMBL/GenBank/DDBJ databases">
        <authorList>
            <person name="Lanie J.A."/>
            <person name="Ng W.-L."/>
            <person name="Kazmierczak K.M."/>
            <person name="Andrzejewski T.M."/>
            <person name="Davidsen T.M."/>
            <person name="Wayne K.J."/>
            <person name="Tettelin H."/>
            <person name="Glass J.I."/>
            <person name="Rusch D."/>
            <person name="Podicherti R."/>
            <person name="Tsui H.-C.T."/>
            <person name="Winkler M.E."/>
        </authorList>
    </citation>
    <scope>NUCLEOTIDE SEQUENCE</scope>
</reference>
<evidence type="ECO:0008006" key="2">
    <source>
        <dbReference type="Google" id="ProtNLM"/>
    </source>
</evidence>
<accession>A0A382QHA5</accession>
<proteinExistence type="predicted"/>
<name>A0A382QHA5_9ZZZZ</name>
<dbReference type="EMBL" id="UINC01114545">
    <property type="protein sequence ID" value="SVC84924.1"/>
    <property type="molecule type" value="Genomic_DNA"/>
</dbReference>
<sequence length="172" mass="19390">PIANDAILTIKTSPSCEWKSPRADIILIKENWDRNRLVEEYSKHDCFVSASLGEGLGLPIAEAIMAQLPVCTNYWGGHQSLLSKESFIEITHREILQPFTSDPEFYAEGQKCAYSSPDAIRIALLKFLTLNSEQKQNMASSAKENFLKIYGSEFANTNIQNRLAEIHKNLKN</sequence>
<gene>
    <name evidence="1" type="ORF">METZ01_LOCUS337778</name>
</gene>
<dbReference type="PANTHER" id="PTHR46656:SF3">
    <property type="entry name" value="PUTATIVE-RELATED"/>
    <property type="match status" value="1"/>
</dbReference>
<dbReference type="SUPFAM" id="SSF53756">
    <property type="entry name" value="UDP-Glycosyltransferase/glycogen phosphorylase"/>
    <property type="match status" value="1"/>
</dbReference>
<dbReference type="AlphaFoldDB" id="A0A382QHA5"/>
<protein>
    <recommendedName>
        <fullName evidence="2">Glycosyl transferase family 1 domain-containing protein</fullName>
    </recommendedName>
</protein>
<evidence type="ECO:0000313" key="1">
    <source>
        <dbReference type="EMBL" id="SVC84924.1"/>
    </source>
</evidence>
<organism evidence="1">
    <name type="scientific">marine metagenome</name>
    <dbReference type="NCBI Taxonomy" id="408172"/>
    <lineage>
        <taxon>unclassified sequences</taxon>
        <taxon>metagenomes</taxon>
        <taxon>ecological metagenomes</taxon>
    </lineage>
</organism>
<dbReference type="Gene3D" id="3.40.50.2000">
    <property type="entry name" value="Glycogen Phosphorylase B"/>
    <property type="match status" value="1"/>
</dbReference>
<feature type="non-terminal residue" evidence="1">
    <location>
        <position position="1"/>
    </location>
</feature>